<keyword evidence="2" id="KW-1003">Cell membrane</keyword>
<name>Q469G8_METBF</name>
<accession>Q469G8</accession>
<dbReference type="NCBIfam" id="TIGR00765">
    <property type="entry name" value="yihY_not_rbn"/>
    <property type="match status" value="1"/>
</dbReference>
<feature type="transmembrane region" description="Helical" evidence="6">
    <location>
        <begin position="87"/>
        <end position="109"/>
    </location>
</feature>
<gene>
    <name evidence="7" type="ordered locus">Mbar_A2561</name>
</gene>
<dbReference type="GO" id="GO:0005886">
    <property type="term" value="C:plasma membrane"/>
    <property type="evidence" value="ECO:0007669"/>
    <property type="project" value="UniProtKB-SubCell"/>
</dbReference>
<reference evidence="7" key="1">
    <citation type="submission" date="2006-06" db="EMBL/GenBank/DDBJ databases">
        <title>Complete sequence of chromosome 1 of Methanosarcina barkeri str. fusaro.</title>
        <authorList>
            <person name="Copeland A."/>
            <person name="Lucas S."/>
            <person name="Lapidus A."/>
            <person name="Barry K."/>
            <person name="Detter J.C."/>
            <person name="Glavina T."/>
            <person name="Hammon N."/>
            <person name="Israni S."/>
            <person name="Pitluck S."/>
            <person name="Goodwin L.A."/>
            <person name="Saunders E.H."/>
            <person name="Schmutz J."/>
            <person name="Larimer F."/>
            <person name="Land M."/>
            <person name="Anderson I."/>
            <person name="Richardson P."/>
        </authorList>
    </citation>
    <scope>NUCLEOTIDE SEQUENCE</scope>
    <source>
        <strain evidence="7">Fusaro</strain>
    </source>
</reference>
<feature type="transmembrane region" description="Helical" evidence="6">
    <location>
        <begin position="137"/>
        <end position="157"/>
    </location>
</feature>
<dbReference type="PANTHER" id="PTHR30213">
    <property type="entry name" value="INNER MEMBRANE PROTEIN YHJD"/>
    <property type="match status" value="1"/>
</dbReference>
<dbReference type="EMBL" id="CP000099">
    <property type="protein sequence ID" value="AAZ71474.1"/>
    <property type="molecule type" value="Genomic_DNA"/>
</dbReference>
<keyword evidence="4 6" id="KW-1133">Transmembrane helix</keyword>
<dbReference type="PIRSF" id="PIRSF035875">
    <property type="entry name" value="RNase_BN"/>
    <property type="match status" value="1"/>
</dbReference>
<dbReference type="Pfam" id="PF03631">
    <property type="entry name" value="Virul_fac_BrkB"/>
    <property type="match status" value="1"/>
</dbReference>
<evidence type="ECO:0000256" key="4">
    <source>
        <dbReference type="ARBA" id="ARBA00022989"/>
    </source>
</evidence>
<evidence type="ECO:0000256" key="5">
    <source>
        <dbReference type="ARBA" id="ARBA00023136"/>
    </source>
</evidence>
<dbReference type="PANTHER" id="PTHR30213:SF1">
    <property type="entry name" value="INNER MEMBRANE PROTEIN YHJD"/>
    <property type="match status" value="1"/>
</dbReference>
<protein>
    <submittedName>
        <fullName evidence="7">Ribonuclease RN</fullName>
    </submittedName>
</protein>
<evidence type="ECO:0000256" key="1">
    <source>
        <dbReference type="ARBA" id="ARBA00004651"/>
    </source>
</evidence>
<dbReference type="PaxDb" id="269797-Mbar_A2561"/>
<feature type="transmembrane region" description="Helical" evidence="6">
    <location>
        <begin position="211"/>
        <end position="236"/>
    </location>
</feature>
<feature type="transmembrane region" description="Helical" evidence="6">
    <location>
        <begin position="242"/>
        <end position="267"/>
    </location>
</feature>
<keyword evidence="5 6" id="KW-0472">Membrane</keyword>
<sequence length="276" mass="31136">MSLGYVRNLVTRTIKEWMEDNAMTYSAALAYYFVLSLPALLLFSVSIGSIFLKSENLQSKIINNLQGAVDERIINMIILLFERIPEINSLSISALIGFIFLLWSASNVFRQLKNFLERAWDIKPVESNNIKDFIRDAIMSFFIVILFGGLLAMSIFIEGFVYAASNLFQQFLPFSPLIADYTGSIVSFLILVLFFILVYRVLPDRSFDLKSIFVGAFVTAVLVTIGKYVIVLFIAYSNPTDVYGAIGSIIGLFLLFYYSSIMITLGAEFTKVYSES</sequence>
<dbReference type="AlphaFoldDB" id="Q469G8"/>
<dbReference type="HOGENOM" id="CLU_045539_5_0_2"/>
<keyword evidence="3 6" id="KW-0812">Transmembrane</keyword>
<dbReference type="STRING" id="269797.Mbar_A2561"/>
<dbReference type="InterPro" id="IPR017039">
    <property type="entry name" value="Virul_fac_BrkB"/>
</dbReference>
<dbReference type="eggNOG" id="arCOG04965">
    <property type="taxonomic scope" value="Archaea"/>
</dbReference>
<feature type="transmembrane region" description="Helical" evidence="6">
    <location>
        <begin position="177"/>
        <end position="199"/>
    </location>
</feature>
<dbReference type="OrthoDB" id="137001at2157"/>
<dbReference type="KEGG" id="mba:Mbar_A2561"/>
<evidence type="ECO:0000256" key="2">
    <source>
        <dbReference type="ARBA" id="ARBA00022475"/>
    </source>
</evidence>
<proteinExistence type="predicted"/>
<evidence type="ECO:0000256" key="3">
    <source>
        <dbReference type="ARBA" id="ARBA00022692"/>
    </source>
</evidence>
<evidence type="ECO:0000313" key="7">
    <source>
        <dbReference type="EMBL" id="AAZ71474.1"/>
    </source>
</evidence>
<feature type="transmembrane region" description="Helical" evidence="6">
    <location>
        <begin position="29"/>
        <end position="52"/>
    </location>
</feature>
<organism evidence="7">
    <name type="scientific">Methanosarcina barkeri (strain Fusaro / DSM 804)</name>
    <dbReference type="NCBI Taxonomy" id="269797"/>
    <lineage>
        <taxon>Archaea</taxon>
        <taxon>Methanobacteriati</taxon>
        <taxon>Methanobacteriota</taxon>
        <taxon>Stenosarchaea group</taxon>
        <taxon>Methanomicrobia</taxon>
        <taxon>Methanosarcinales</taxon>
        <taxon>Methanosarcinaceae</taxon>
        <taxon>Methanosarcina</taxon>
    </lineage>
</organism>
<comment type="subcellular location">
    <subcellularLocation>
        <location evidence="1">Cell membrane</location>
        <topology evidence="1">Multi-pass membrane protein</topology>
    </subcellularLocation>
</comment>
<evidence type="ECO:0000256" key="6">
    <source>
        <dbReference type="SAM" id="Phobius"/>
    </source>
</evidence>